<dbReference type="EMBL" id="JBFXLQ010000009">
    <property type="protein sequence ID" value="KAL2869616.1"/>
    <property type="molecule type" value="Genomic_DNA"/>
</dbReference>
<name>A0ABR4LYK8_9EURO</name>
<protein>
    <submittedName>
        <fullName evidence="2">Uncharacterized protein</fullName>
    </submittedName>
</protein>
<feature type="region of interest" description="Disordered" evidence="1">
    <location>
        <begin position="1"/>
        <end position="25"/>
    </location>
</feature>
<sequence>MDRTAQRRHPTQMRIFPPTNGLHPTRRIQRDESELEAGLNSTTCLGFPSLSPHDTIAGVKKVSSHADHEIRRDIACTMSGWTLSSLNSIAGAINSLGMSVQPSCSPPVLAWTQEGIGRVHVIDLFQGTTFGMQRAEQTNIVLLELLAGGFRFNNSSLNQQTDFFGARSLFVSFPCLVEL</sequence>
<comment type="caution">
    <text evidence="2">The sequence shown here is derived from an EMBL/GenBank/DDBJ whole genome shotgun (WGS) entry which is preliminary data.</text>
</comment>
<dbReference type="GeneID" id="98142625"/>
<gene>
    <name evidence="2" type="ORF">BJX67DRAFT_333661</name>
</gene>
<reference evidence="2 3" key="1">
    <citation type="submission" date="2024-07" db="EMBL/GenBank/DDBJ databases">
        <title>Section-level genome sequencing and comparative genomics of Aspergillus sections Usti and Cavernicolus.</title>
        <authorList>
            <consortium name="Lawrence Berkeley National Laboratory"/>
            <person name="Nybo J.L."/>
            <person name="Vesth T.C."/>
            <person name="Theobald S."/>
            <person name="Frisvad J.C."/>
            <person name="Larsen T.O."/>
            <person name="Kjaerboelling I."/>
            <person name="Rothschild-Mancinelli K."/>
            <person name="Lyhne E.K."/>
            <person name="Kogle M.E."/>
            <person name="Barry K."/>
            <person name="Clum A."/>
            <person name="Na H."/>
            <person name="Ledsgaard L."/>
            <person name="Lin J."/>
            <person name="Lipzen A."/>
            <person name="Kuo A."/>
            <person name="Riley R."/>
            <person name="Mondo S."/>
            <person name="Labutti K."/>
            <person name="Haridas S."/>
            <person name="Pangalinan J."/>
            <person name="Salamov A.A."/>
            <person name="Simmons B.A."/>
            <person name="Magnuson J.K."/>
            <person name="Chen J."/>
            <person name="Drula E."/>
            <person name="Henrissat B."/>
            <person name="Wiebenga A."/>
            <person name="Lubbers R.J."/>
            <person name="Gomes A.C."/>
            <person name="Macurrencykelacurrency M.R."/>
            <person name="Stajich J."/>
            <person name="Grigoriev I.V."/>
            <person name="Mortensen U.H."/>
            <person name="De Vries R.P."/>
            <person name="Baker S.E."/>
            <person name="Andersen M.R."/>
        </authorList>
    </citation>
    <scope>NUCLEOTIDE SEQUENCE [LARGE SCALE GENOMIC DNA]</scope>
    <source>
        <strain evidence="2 3">CBS 449.75</strain>
    </source>
</reference>
<proteinExistence type="predicted"/>
<evidence type="ECO:0000256" key="1">
    <source>
        <dbReference type="SAM" id="MobiDB-lite"/>
    </source>
</evidence>
<keyword evidence="3" id="KW-1185">Reference proteome</keyword>
<accession>A0ABR4LYK8</accession>
<evidence type="ECO:0000313" key="2">
    <source>
        <dbReference type="EMBL" id="KAL2869616.1"/>
    </source>
</evidence>
<feature type="compositionally biased region" description="Basic residues" evidence="1">
    <location>
        <begin position="1"/>
        <end position="11"/>
    </location>
</feature>
<evidence type="ECO:0000313" key="3">
    <source>
        <dbReference type="Proteomes" id="UP001610432"/>
    </source>
</evidence>
<dbReference type="Proteomes" id="UP001610432">
    <property type="component" value="Unassembled WGS sequence"/>
</dbReference>
<organism evidence="2 3">
    <name type="scientific">Aspergillus lucknowensis</name>
    <dbReference type="NCBI Taxonomy" id="176173"/>
    <lineage>
        <taxon>Eukaryota</taxon>
        <taxon>Fungi</taxon>
        <taxon>Dikarya</taxon>
        <taxon>Ascomycota</taxon>
        <taxon>Pezizomycotina</taxon>
        <taxon>Eurotiomycetes</taxon>
        <taxon>Eurotiomycetidae</taxon>
        <taxon>Eurotiales</taxon>
        <taxon>Aspergillaceae</taxon>
        <taxon>Aspergillus</taxon>
        <taxon>Aspergillus subgen. Nidulantes</taxon>
    </lineage>
</organism>
<dbReference type="RefSeq" id="XP_070888595.1">
    <property type="nucleotide sequence ID" value="XM_071027553.1"/>
</dbReference>